<evidence type="ECO:0000313" key="1">
    <source>
        <dbReference type="EMBL" id="MFD1219599.1"/>
    </source>
</evidence>
<keyword evidence="2" id="KW-1185">Reference proteome</keyword>
<comment type="caution">
    <text evidence="1">The sequence shown here is derived from an EMBL/GenBank/DDBJ whole genome shotgun (WGS) entry which is preliminary data.</text>
</comment>
<reference evidence="2" key="1">
    <citation type="journal article" date="2019" name="Int. J. Syst. Evol. Microbiol.">
        <title>The Global Catalogue of Microorganisms (GCM) 10K type strain sequencing project: providing services to taxonomists for standard genome sequencing and annotation.</title>
        <authorList>
            <consortium name="The Broad Institute Genomics Platform"/>
            <consortium name="The Broad Institute Genome Sequencing Center for Infectious Disease"/>
            <person name="Wu L."/>
            <person name="Ma J."/>
        </authorList>
    </citation>
    <scope>NUCLEOTIDE SEQUENCE [LARGE SCALE GENOMIC DNA]</scope>
    <source>
        <strain evidence="2">CCUG 53270</strain>
    </source>
</reference>
<accession>A0ABW3UH13</accession>
<organism evidence="1 2">
    <name type="scientific">Paenibacillus vulneris</name>
    <dbReference type="NCBI Taxonomy" id="1133364"/>
    <lineage>
        <taxon>Bacteria</taxon>
        <taxon>Bacillati</taxon>
        <taxon>Bacillota</taxon>
        <taxon>Bacilli</taxon>
        <taxon>Bacillales</taxon>
        <taxon>Paenibacillaceae</taxon>
        <taxon>Paenibacillus</taxon>
    </lineage>
</organism>
<protein>
    <submittedName>
        <fullName evidence="1">Uncharacterized protein</fullName>
    </submittedName>
</protein>
<dbReference type="Proteomes" id="UP001597180">
    <property type="component" value="Unassembled WGS sequence"/>
</dbReference>
<dbReference type="RefSeq" id="WP_345594953.1">
    <property type="nucleotide sequence ID" value="NZ_BAABJG010000055.1"/>
</dbReference>
<name>A0ABW3UH13_9BACL</name>
<gene>
    <name evidence="1" type="ORF">ACFQ4B_05680</name>
</gene>
<proteinExistence type="predicted"/>
<evidence type="ECO:0000313" key="2">
    <source>
        <dbReference type="Proteomes" id="UP001597180"/>
    </source>
</evidence>
<dbReference type="EMBL" id="JBHTLU010000012">
    <property type="protein sequence ID" value="MFD1219599.1"/>
    <property type="molecule type" value="Genomic_DNA"/>
</dbReference>
<sequence length="315" mass="36966">MYINKSPPSVNYGNFELRGLVTGTFNEQRFYTEGEKNGVKWRRVQFGVKIYHNAFVYVELLGSKTPKFKLIYQDPITQKIDKNKQLLVDYEEIHKHKNYKIHMSVKANLDRNEPKDDELTSYEAAEYIRQNLREGDSVLIKGSLQITEYKEKPQEKYIINGIYLTDRIEFDSIGYEQQAYFTQEIVYVGLGYDEELDKHKIKANIIYKKDEQLDYIPYEFTIKNECFNELTEYFYHVPYGSVVKIHGHVNIYVPVKEIDGYVVVCGAPVKELVVTGGNANTLIKARYDENDFVMMRQSSPFKEAKMEQIEELLPF</sequence>